<sequence>MLIFPPEVQNTMEIAIYSLKSARNAINGGATRLEICASPSEGGLTPAPGLVHIIKSQYSKIPLYCMIRAKPGSFVYTREEMDVMIYDLKILSESGADGFVFGALTENFEIQKEFCREIVSAAAPRGVTFHRAFDQVDNPLTALEDIINLGFERLLTSAQKNTAIEGVKLLKTLVEKAGDRIIIMPGGGVTRENISEIMEISGAHEFHSSAKQRIKVEGVLNKIELSEDEQFITEVNEDFVKQMIEIMNFFSKPQK</sequence>
<dbReference type="InterPro" id="IPR005627">
    <property type="entry name" value="CutC-like"/>
</dbReference>
<dbReference type="HAMAP" id="MF_00795">
    <property type="entry name" value="CutC"/>
    <property type="match status" value="1"/>
</dbReference>
<comment type="similarity">
    <text evidence="1">Belongs to the CutC family.</text>
</comment>
<dbReference type="PANTHER" id="PTHR12598">
    <property type="entry name" value="COPPER HOMEOSTASIS PROTEIN CUTC"/>
    <property type="match status" value="1"/>
</dbReference>
<proteinExistence type="inferred from homology"/>
<protein>
    <recommendedName>
        <fullName evidence="2">Copper homeostasis protein cutC homolog</fullName>
    </recommendedName>
</protein>
<dbReference type="EMBL" id="GBYB01001861">
    <property type="protein sequence ID" value="JAG71628.1"/>
    <property type="molecule type" value="Transcribed_RNA"/>
</dbReference>
<dbReference type="Gene3D" id="3.20.20.380">
    <property type="entry name" value="Copper homeostasis (CutC) domain"/>
    <property type="match status" value="1"/>
</dbReference>
<dbReference type="PANTHER" id="PTHR12598:SF0">
    <property type="entry name" value="COPPER HOMEOSTASIS PROTEIN CUTC HOMOLOG"/>
    <property type="match status" value="1"/>
</dbReference>
<organism evidence="3">
    <name type="scientific">Fopius arisanus</name>
    <dbReference type="NCBI Taxonomy" id="64838"/>
    <lineage>
        <taxon>Eukaryota</taxon>
        <taxon>Metazoa</taxon>
        <taxon>Ecdysozoa</taxon>
        <taxon>Arthropoda</taxon>
        <taxon>Hexapoda</taxon>
        <taxon>Insecta</taxon>
        <taxon>Pterygota</taxon>
        <taxon>Neoptera</taxon>
        <taxon>Endopterygota</taxon>
        <taxon>Hymenoptera</taxon>
        <taxon>Apocrita</taxon>
        <taxon>Ichneumonoidea</taxon>
        <taxon>Braconidae</taxon>
        <taxon>Opiinae</taxon>
        <taxon>Fopius</taxon>
    </lineage>
</organism>
<dbReference type="InterPro" id="IPR036822">
    <property type="entry name" value="CutC-like_dom_sf"/>
</dbReference>
<gene>
    <name evidence="3" type="primary">CUTC_3</name>
    <name evidence="3" type="ORF">g.44571</name>
</gene>
<evidence type="ECO:0000313" key="3">
    <source>
        <dbReference type="EMBL" id="JAG71628.1"/>
    </source>
</evidence>
<dbReference type="SUPFAM" id="SSF110395">
    <property type="entry name" value="CutC-like"/>
    <property type="match status" value="1"/>
</dbReference>
<dbReference type="Pfam" id="PF03932">
    <property type="entry name" value="CutC"/>
    <property type="match status" value="1"/>
</dbReference>
<accession>A0A0C9R4U5</accession>
<dbReference type="GO" id="GO:0005507">
    <property type="term" value="F:copper ion binding"/>
    <property type="evidence" value="ECO:0007669"/>
    <property type="project" value="TreeGrafter"/>
</dbReference>
<dbReference type="AlphaFoldDB" id="A0A0C9R4U5"/>
<name>A0A0C9R4U5_9HYME</name>
<reference evidence="3" key="1">
    <citation type="submission" date="2015-01" db="EMBL/GenBank/DDBJ databases">
        <title>Transcriptome Assembly of Fopius arisanus.</title>
        <authorList>
            <person name="Geib S."/>
        </authorList>
    </citation>
    <scope>NUCLEOTIDE SEQUENCE</scope>
</reference>
<dbReference type="FunFam" id="3.20.20.380:FF:000001">
    <property type="entry name" value="Copper homeostasis protein CutC"/>
    <property type="match status" value="1"/>
</dbReference>
<evidence type="ECO:0000256" key="1">
    <source>
        <dbReference type="ARBA" id="ARBA00007768"/>
    </source>
</evidence>
<evidence type="ECO:0000256" key="2">
    <source>
        <dbReference type="ARBA" id="ARBA00019014"/>
    </source>
</evidence>